<comment type="subunit">
    <text evidence="2">Heterodimer of SbcC and SbcD.</text>
</comment>
<keyword evidence="6" id="KW-1185">Reference proteome</keyword>
<gene>
    <name evidence="5" type="ORF">SAMN04515671_0636</name>
</gene>
<accession>A0A1H0ITR9</accession>
<evidence type="ECO:0000256" key="1">
    <source>
        <dbReference type="ARBA" id="ARBA00006930"/>
    </source>
</evidence>
<dbReference type="NCBIfam" id="TIGR03185">
    <property type="entry name" value="DNA_S_dndD"/>
    <property type="match status" value="1"/>
</dbReference>
<organism evidence="5 6">
    <name type="scientific">Nakamurella panacisegetis</name>
    <dbReference type="NCBI Taxonomy" id="1090615"/>
    <lineage>
        <taxon>Bacteria</taxon>
        <taxon>Bacillati</taxon>
        <taxon>Actinomycetota</taxon>
        <taxon>Actinomycetes</taxon>
        <taxon>Nakamurellales</taxon>
        <taxon>Nakamurellaceae</taxon>
        <taxon>Nakamurella</taxon>
    </lineage>
</organism>
<dbReference type="Proteomes" id="UP000198741">
    <property type="component" value="Chromosome I"/>
</dbReference>
<reference evidence="5 6" key="1">
    <citation type="submission" date="2016-10" db="EMBL/GenBank/DDBJ databases">
        <authorList>
            <person name="de Groot N.N."/>
        </authorList>
    </citation>
    <scope>NUCLEOTIDE SEQUENCE [LARGE SCALE GENOMIC DNA]</scope>
    <source>
        <strain evidence="6">P4-7,KCTC 19426,CECT 7604</strain>
    </source>
</reference>
<dbReference type="InterPro" id="IPR027417">
    <property type="entry name" value="P-loop_NTPase"/>
</dbReference>
<evidence type="ECO:0000259" key="4">
    <source>
        <dbReference type="Pfam" id="PF13476"/>
    </source>
</evidence>
<dbReference type="InterPro" id="IPR038729">
    <property type="entry name" value="Rad50/SbcC_AAA"/>
</dbReference>
<sequence length="656" mass="72992">MILDELVLHNVGTFAGRHSIPLTPPSTKKPVVLIGGLNGAGKTTVLEAIHVALYGALAQPSGRRSGSYDSYLRSLIHRGVPETEGAAIELTFHAHQEGEERRFWIRRSWRSTGAYIREILLVMVDGRHDHALTSTWSEHVETFLPRGIAGLFFFDGEQIEALADMERSRQVLGSALAALLGLDLVERLTTDLAVLRRRHRSQQVPDVLRETVQERQRTVTSLRQAEEAAADAVATVRVELERSNKRLFELAERYRSAGGDLLDQRDSAETTVTLLRTELARIEDEIRSEVSEAAPLLQTTELLRGLSEQVHRESAAHRELLVVDVVEKRDAAVLAQLASDAVNAVTLRSIEQFLTADRDERAKFAQAKQVSGLRDAGGTDALLRVLPSARRRLEGLLERRIMTRSELDQAERVLVAMPDPETLVPLRIQRDEAAAETIRAESSLEHASERLTSLRTDRARADSAYEGALDKAAHANMAADDGRRLIEHVDRVRVTLEGLRAAATRRHLDRISELILEALGRLLRKDKLITAVAIDADSHTVELTGLDGRPLAAQELSAGERQLLAVALLWGLARAAGQPLPVIIDTPLGRLDGSHREHLLDRYFPYASHQVILLSTDTEIDRSAYDRLRPHIGRAYRLEFNPKTNATAVQPGYFWE</sequence>
<evidence type="ECO:0000313" key="5">
    <source>
        <dbReference type="EMBL" id="SDO34610.1"/>
    </source>
</evidence>
<dbReference type="STRING" id="1090615.SAMN04515671_0636"/>
<evidence type="ECO:0000256" key="2">
    <source>
        <dbReference type="ARBA" id="ARBA00011322"/>
    </source>
</evidence>
<dbReference type="SUPFAM" id="SSF52540">
    <property type="entry name" value="P-loop containing nucleoside triphosphate hydrolases"/>
    <property type="match status" value="1"/>
</dbReference>
<dbReference type="InterPro" id="IPR017599">
    <property type="entry name" value="DNA_S_DndD"/>
</dbReference>
<dbReference type="PANTHER" id="PTHR32114">
    <property type="entry name" value="ABC TRANSPORTER ABCH.3"/>
    <property type="match status" value="1"/>
</dbReference>
<dbReference type="AlphaFoldDB" id="A0A1H0ITR9"/>
<dbReference type="Gene3D" id="3.40.50.300">
    <property type="entry name" value="P-loop containing nucleotide triphosphate hydrolases"/>
    <property type="match status" value="2"/>
</dbReference>
<dbReference type="OrthoDB" id="9795626at2"/>
<dbReference type="GO" id="GO:0006302">
    <property type="term" value="P:double-strand break repair"/>
    <property type="evidence" value="ECO:0007669"/>
    <property type="project" value="InterPro"/>
</dbReference>
<dbReference type="PANTHER" id="PTHR32114:SF2">
    <property type="entry name" value="ABC TRANSPORTER ABCH.3"/>
    <property type="match status" value="1"/>
</dbReference>
<protein>
    <recommendedName>
        <fullName evidence="3">Nuclease SbcCD subunit C</fullName>
    </recommendedName>
</protein>
<evidence type="ECO:0000256" key="3">
    <source>
        <dbReference type="ARBA" id="ARBA00013368"/>
    </source>
</evidence>
<dbReference type="GO" id="GO:0016887">
    <property type="term" value="F:ATP hydrolysis activity"/>
    <property type="evidence" value="ECO:0007669"/>
    <property type="project" value="InterPro"/>
</dbReference>
<comment type="similarity">
    <text evidence="1">Belongs to the SMC family. SbcC subfamily.</text>
</comment>
<dbReference type="RefSeq" id="WP_090474563.1">
    <property type="nucleotide sequence ID" value="NZ_LT629710.1"/>
</dbReference>
<dbReference type="Pfam" id="PF13476">
    <property type="entry name" value="AAA_23"/>
    <property type="match status" value="1"/>
</dbReference>
<feature type="domain" description="Rad50/SbcC-type AAA" evidence="4">
    <location>
        <begin position="6"/>
        <end position="159"/>
    </location>
</feature>
<evidence type="ECO:0000313" key="6">
    <source>
        <dbReference type="Proteomes" id="UP000198741"/>
    </source>
</evidence>
<dbReference type="EMBL" id="LT629710">
    <property type="protein sequence ID" value="SDO34610.1"/>
    <property type="molecule type" value="Genomic_DNA"/>
</dbReference>
<proteinExistence type="inferred from homology"/>
<name>A0A1H0ITR9_9ACTN</name>